<proteinExistence type="predicted"/>
<keyword evidence="2" id="KW-1185">Reference proteome</keyword>
<protein>
    <submittedName>
        <fullName evidence="1">Uncharacterized protein</fullName>
    </submittedName>
</protein>
<dbReference type="Proteomes" id="UP000774326">
    <property type="component" value="Unassembled WGS sequence"/>
</dbReference>
<comment type="caution">
    <text evidence="1">The sequence shown here is derived from an EMBL/GenBank/DDBJ whole genome shotgun (WGS) entry which is preliminary data.</text>
</comment>
<reference evidence="1" key="1">
    <citation type="journal article" date="2021" name="Open Biol.">
        <title>Shared evolutionary footprints suggest mitochondrial oxidative damage underlies multiple complex I losses in fungi.</title>
        <authorList>
            <person name="Schikora-Tamarit M.A."/>
            <person name="Marcet-Houben M."/>
            <person name="Nosek J."/>
            <person name="Gabaldon T."/>
        </authorList>
    </citation>
    <scope>NUCLEOTIDE SEQUENCE</scope>
    <source>
        <strain evidence="1">CBS2887</strain>
    </source>
</reference>
<name>A0A9P8TR63_WICPI</name>
<sequence length="78" mass="8562">MSLTNNQADPAAIPPTNTICTASSNFLYVEHWSPSEIWALINPNQNKVKAITMIEAINPTSTVFTKKYGTNGTNPPRK</sequence>
<organism evidence="1 2">
    <name type="scientific">Wickerhamomyces pijperi</name>
    <name type="common">Yeast</name>
    <name type="synonym">Pichia pijperi</name>
    <dbReference type="NCBI Taxonomy" id="599730"/>
    <lineage>
        <taxon>Eukaryota</taxon>
        <taxon>Fungi</taxon>
        <taxon>Dikarya</taxon>
        <taxon>Ascomycota</taxon>
        <taxon>Saccharomycotina</taxon>
        <taxon>Saccharomycetes</taxon>
        <taxon>Phaffomycetales</taxon>
        <taxon>Wickerhamomycetaceae</taxon>
        <taxon>Wickerhamomyces</taxon>
    </lineage>
</organism>
<dbReference type="AlphaFoldDB" id="A0A9P8TR63"/>
<reference evidence="1" key="2">
    <citation type="submission" date="2021-01" db="EMBL/GenBank/DDBJ databases">
        <authorList>
            <person name="Schikora-Tamarit M.A."/>
        </authorList>
    </citation>
    <scope>NUCLEOTIDE SEQUENCE</scope>
    <source>
        <strain evidence="1">CBS2887</strain>
    </source>
</reference>
<dbReference type="EMBL" id="JAEUBG010000053">
    <property type="protein sequence ID" value="KAH3688938.1"/>
    <property type="molecule type" value="Genomic_DNA"/>
</dbReference>
<evidence type="ECO:0000313" key="1">
    <source>
        <dbReference type="EMBL" id="KAH3688938.1"/>
    </source>
</evidence>
<accession>A0A9P8TR63</accession>
<evidence type="ECO:0000313" key="2">
    <source>
        <dbReference type="Proteomes" id="UP000774326"/>
    </source>
</evidence>
<gene>
    <name evidence="1" type="ORF">WICPIJ_000078</name>
</gene>